<name>A0A1W4XPE8_AGRPL</name>
<dbReference type="RefSeq" id="XP_018334647.1">
    <property type="nucleotide sequence ID" value="XM_018479145.1"/>
</dbReference>
<dbReference type="InterPro" id="IPR007757">
    <property type="entry name" value="MT-A70-like"/>
</dbReference>
<dbReference type="Pfam" id="PF05063">
    <property type="entry name" value="MT-A70"/>
    <property type="match status" value="1"/>
</dbReference>
<sequence length="351" mass="40774">MSILSTSSVGWLISHESYINKIYDTVTIQDKIKKYKINPKLFKIENGFTKKSAKISVSSDNSFVVQNFEDVLDPNEVKKLFNIFKEETKFSNIFSDKSSVTRNNVEATDSAEQIYKNSGKILNKVFGKNVRSDAIVASFNNDYYLFPPNCEFFSKDICELPSVIGDRVYDLILLDPPWWNKYIRRKRSKNKKAAYTMIYNEDLKKLPLENMISDHGIVVVWCTNSNKHQTALLNDIFMKWQVKFYTKWYWIKITCSGAPICSFSKPPRKQPFEQIFIATKCASLKIPKSKIIVSVPSALHSHKPPLEEILKEFLPNQPKCLEVFARYLLPKWTSWGLEVLRFQHNSLYITD</sequence>
<dbReference type="FunCoup" id="A0A1W4XPE8">
    <property type="interactions" value="10"/>
</dbReference>
<dbReference type="KEGG" id="apln:108743573"/>
<dbReference type="GO" id="GO:0008168">
    <property type="term" value="F:methyltransferase activity"/>
    <property type="evidence" value="ECO:0007669"/>
    <property type="project" value="TreeGrafter"/>
</dbReference>
<accession>A0A1W4XPE8</accession>
<dbReference type="GO" id="GO:0005634">
    <property type="term" value="C:nucleus"/>
    <property type="evidence" value="ECO:0007669"/>
    <property type="project" value="TreeGrafter"/>
</dbReference>
<dbReference type="PROSITE" id="PS51143">
    <property type="entry name" value="MT_A70"/>
    <property type="match status" value="1"/>
</dbReference>
<dbReference type="PANTHER" id="PTHR12829">
    <property type="entry name" value="N6-ADENOSINE-METHYLTRANSFERASE"/>
    <property type="match status" value="1"/>
</dbReference>
<dbReference type="SUPFAM" id="SSF53335">
    <property type="entry name" value="S-adenosyl-L-methionine-dependent methyltransferases"/>
    <property type="match status" value="1"/>
</dbReference>
<dbReference type="InterPro" id="IPR029063">
    <property type="entry name" value="SAM-dependent_MTases_sf"/>
</dbReference>
<evidence type="ECO:0000313" key="2">
    <source>
        <dbReference type="Proteomes" id="UP000192223"/>
    </source>
</evidence>
<proteinExistence type="inferred from homology"/>
<dbReference type="GeneID" id="108743573"/>
<comment type="similarity">
    <text evidence="1">Belongs to the MT-A70-like family.</text>
</comment>
<dbReference type="Gene3D" id="3.40.50.150">
    <property type="entry name" value="Vaccinia Virus protein VP39"/>
    <property type="match status" value="1"/>
</dbReference>
<dbReference type="Proteomes" id="UP000192223">
    <property type="component" value="Unplaced"/>
</dbReference>
<dbReference type="AlphaFoldDB" id="A0A1W4XPE8"/>
<evidence type="ECO:0000256" key="1">
    <source>
        <dbReference type="PROSITE-ProRule" id="PRU00489"/>
    </source>
</evidence>
<evidence type="ECO:0000313" key="3">
    <source>
        <dbReference type="RefSeq" id="XP_018334647.1"/>
    </source>
</evidence>
<protein>
    <submittedName>
        <fullName evidence="3">Methyltransferase-like protein 4 isoform X1</fullName>
    </submittedName>
</protein>
<organism evidence="2 3">
    <name type="scientific">Agrilus planipennis</name>
    <name type="common">Emerald ash borer</name>
    <name type="synonym">Agrilus marcopoli</name>
    <dbReference type="NCBI Taxonomy" id="224129"/>
    <lineage>
        <taxon>Eukaryota</taxon>
        <taxon>Metazoa</taxon>
        <taxon>Ecdysozoa</taxon>
        <taxon>Arthropoda</taxon>
        <taxon>Hexapoda</taxon>
        <taxon>Insecta</taxon>
        <taxon>Pterygota</taxon>
        <taxon>Neoptera</taxon>
        <taxon>Endopterygota</taxon>
        <taxon>Coleoptera</taxon>
        <taxon>Polyphaga</taxon>
        <taxon>Elateriformia</taxon>
        <taxon>Buprestoidea</taxon>
        <taxon>Buprestidae</taxon>
        <taxon>Agrilinae</taxon>
        <taxon>Agrilus</taxon>
    </lineage>
</organism>
<dbReference type="InParanoid" id="A0A1W4XPE8"/>
<gene>
    <name evidence="3" type="primary">LOC108743573</name>
</gene>
<keyword evidence="2" id="KW-1185">Reference proteome</keyword>
<dbReference type="CTD" id="64863"/>
<dbReference type="STRING" id="224129.A0A1W4XPE8"/>
<dbReference type="OrthoDB" id="61116at2759"/>
<reference evidence="3" key="1">
    <citation type="submission" date="2025-08" db="UniProtKB">
        <authorList>
            <consortium name="RefSeq"/>
        </authorList>
    </citation>
    <scope>IDENTIFICATION</scope>
    <source>
        <tissue evidence="3">Entire body</tissue>
    </source>
</reference>
<dbReference type="PANTHER" id="PTHR12829:SF4">
    <property type="entry name" value="N(6)-ADENINE-SPECIFIC METHYLTRANSFERASE METTL4"/>
    <property type="match status" value="1"/>
</dbReference>